<dbReference type="AlphaFoldDB" id="A0A5C8V7E6"/>
<evidence type="ECO:0000313" key="1">
    <source>
        <dbReference type="EMBL" id="TXN37671.1"/>
    </source>
</evidence>
<reference evidence="1 2" key="1">
    <citation type="submission" date="2019-08" db="EMBL/GenBank/DDBJ databases">
        <title>Professor.</title>
        <authorList>
            <person name="Park J.S."/>
        </authorList>
    </citation>
    <scope>NUCLEOTIDE SEQUENCE [LARGE SCALE GENOMIC DNA]</scope>
    <source>
        <strain evidence="1 2">176CP5-101</strain>
    </source>
</reference>
<evidence type="ECO:0008006" key="3">
    <source>
        <dbReference type="Google" id="ProtNLM"/>
    </source>
</evidence>
<gene>
    <name evidence="1" type="ORF">FVB32_05120</name>
</gene>
<evidence type="ECO:0000313" key="2">
    <source>
        <dbReference type="Proteomes" id="UP000321456"/>
    </source>
</evidence>
<dbReference type="PROSITE" id="PS51257">
    <property type="entry name" value="PROKAR_LIPOPROTEIN"/>
    <property type="match status" value="1"/>
</dbReference>
<dbReference type="SUPFAM" id="SSF54427">
    <property type="entry name" value="NTF2-like"/>
    <property type="match status" value="1"/>
</dbReference>
<proteinExistence type="predicted"/>
<keyword evidence="2" id="KW-1185">Reference proteome</keyword>
<dbReference type="EMBL" id="VRUR01000001">
    <property type="protein sequence ID" value="TXN37671.1"/>
    <property type="molecule type" value="Genomic_DNA"/>
</dbReference>
<dbReference type="Gene3D" id="3.10.450.50">
    <property type="match status" value="1"/>
</dbReference>
<dbReference type="Proteomes" id="UP000321456">
    <property type="component" value="Unassembled WGS sequence"/>
</dbReference>
<sequence length="169" mass="19738">MNNSKMSKLTLGIILFLVALGCNQNPKERSDAEGSDIESKIRQVHADYVEGWKNMDESKVMDLLEEDAQIQPNRFNPVIGKENIRAFWFPRDSSKTIINKFTTEIISLTVLDTIAVTTHSSILDWDYKKDSTNFGMYQKGFNTTIYRKQIDESWKIWRSMWTDLYVKNR</sequence>
<accession>A0A5C8V7E6</accession>
<name>A0A5C8V7E6_9FLAO</name>
<protein>
    <recommendedName>
        <fullName evidence="3">SnoaL-like domain-containing protein</fullName>
    </recommendedName>
</protein>
<organism evidence="1 2">
    <name type="scientific">Flagellimonas hymeniacidonis</name>
    <dbReference type="NCBI Taxonomy" id="2603628"/>
    <lineage>
        <taxon>Bacteria</taxon>
        <taxon>Pseudomonadati</taxon>
        <taxon>Bacteroidota</taxon>
        <taxon>Flavobacteriia</taxon>
        <taxon>Flavobacteriales</taxon>
        <taxon>Flavobacteriaceae</taxon>
        <taxon>Flagellimonas</taxon>
    </lineage>
</organism>
<comment type="caution">
    <text evidence="1">The sequence shown here is derived from an EMBL/GenBank/DDBJ whole genome shotgun (WGS) entry which is preliminary data.</text>
</comment>
<dbReference type="InterPro" id="IPR032710">
    <property type="entry name" value="NTF2-like_dom_sf"/>
</dbReference>